<evidence type="ECO:0000256" key="1">
    <source>
        <dbReference type="SAM" id="Phobius"/>
    </source>
</evidence>
<protein>
    <submittedName>
        <fullName evidence="2">Uncharacterized protein</fullName>
    </submittedName>
</protein>
<keyword evidence="3" id="KW-1185">Reference proteome</keyword>
<gene>
    <name evidence="2" type="primary">RvY_14528-1</name>
    <name evidence="2" type="synonym">RvY_14528.1</name>
    <name evidence="2" type="ORF">RvY_14528</name>
</gene>
<keyword evidence="1" id="KW-0812">Transmembrane</keyword>
<dbReference type="EMBL" id="BDGG01000010">
    <property type="protein sequence ID" value="GAV04216.1"/>
    <property type="molecule type" value="Genomic_DNA"/>
</dbReference>
<proteinExistence type="predicted"/>
<sequence length="85" mass="10092">MAWHAEVAERTTPPTRWTGIAPSAVGIWIVWFLLFPCVVHGELDRVTSTVLLFEFKISTINWYFWKLHSEIRFFMDFFLRNISVD</sequence>
<dbReference type="Proteomes" id="UP000186922">
    <property type="component" value="Unassembled WGS sequence"/>
</dbReference>
<comment type="caution">
    <text evidence="2">The sequence shown here is derived from an EMBL/GenBank/DDBJ whole genome shotgun (WGS) entry which is preliminary data.</text>
</comment>
<name>A0A1D1VTK2_RAMVA</name>
<evidence type="ECO:0000313" key="3">
    <source>
        <dbReference type="Proteomes" id="UP000186922"/>
    </source>
</evidence>
<dbReference type="AlphaFoldDB" id="A0A1D1VTK2"/>
<organism evidence="2 3">
    <name type="scientific">Ramazzottius varieornatus</name>
    <name type="common">Water bear</name>
    <name type="synonym">Tardigrade</name>
    <dbReference type="NCBI Taxonomy" id="947166"/>
    <lineage>
        <taxon>Eukaryota</taxon>
        <taxon>Metazoa</taxon>
        <taxon>Ecdysozoa</taxon>
        <taxon>Tardigrada</taxon>
        <taxon>Eutardigrada</taxon>
        <taxon>Parachela</taxon>
        <taxon>Hypsibioidea</taxon>
        <taxon>Ramazzottiidae</taxon>
        <taxon>Ramazzottius</taxon>
    </lineage>
</organism>
<keyword evidence="1" id="KW-1133">Transmembrane helix</keyword>
<keyword evidence="1" id="KW-0472">Membrane</keyword>
<feature type="transmembrane region" description="Helical" evidence="1">
    <location>
        <begin position="20"/>
        <end position="39"/>
    </location>
</feature>
<reference evidence="2 3" key="1">
    <citation type="journal article" date="2016" name="Nat. Commun.">
        <title>Extremotolerant tardigrade genome and improved radiotolerance of human cultured cells by tardigrade-unique protein.</title>
        <authorList>
            <person name="Hashimoto T."/>
            <person name="Horikawa D.D."/>
            <person name="Saito Y."/>
            <person name="Kuwahara H."/>
            <person name="Kozuka-Hata H."/>
            <person name="Shin-I T."/>
            <person name="Minakuchi Y."/>
            <person name="Ohishi K."/>
            <person name="Motoyama A."/>
            <person name="Aizu T."/>
            <person name="Enomoto A."/>
            <person name="Kondo K."/>
            <person name="Tanaka S."/>
            <person name="Hara Y."/>
            <person name="Koshikawa S."/>
            <person name="Sagara H."/>
            <person name="Miura T."/>
            <person name="Yokobori S."/>
            <person name="Miyagawa K."/>
            <person name="Suzuki Y."/>
            <person name="Kubo T."/>
            <person name="Oyama M."/>
            <person name="Kohara Y."/>
            <person name="Fujiyama A."/>
            <person name="Arakawa K."/>
            <person name="Katayama T."/>
            <person name="Toyoda A."/>
            <person name="Kunieda T."/>
        </authorList>
    </citation>
    <scope>NUCLEOTIDE SEQUENCE [LARGE SCALE GENOMIC DNA]</scope>
    <source>
        <strain evidence="2 3">YOKOZUNA-1</strain>
    </source>
</reference>
<accession>A0A1D1VTK2</accession>
<evidence type="ECO:0000313" key="2">
    <source>
        <dbReference type="EMBL" id="GAV04216.1"/>
    </source>
</evidence>